<evidence type="ECO:0000313" key="3">
    <source>
        <dbReference type="Proteomes" id="UP000249789"/>
    </source>
</evidence>
<keyword evidence="3" id="KW-1185">Reference proteome</keyword>
<dbReference type="RefSeq" id="XP_040806788.1">
    <property type="nucleotide sequence ID" value="XM_040943619.1"/>
</dbReference>
<keyword evidence="1" id="KW-0812">Transmembrane</keyword>
<feature type="transmembrane region" description="Helical" evidence="1">
    <location>
        <begin position="84"/>
        <end position="106"/>
    </location>
</feature>
<evidence type="ECO:0000256" key="1">
    <source>
        <dbReference type="SAM" id="Phobius"/>
    </source>
</evidence>
<keyword evidence="1" id="KW-0472">Membrane</keyword>
<accession>A0A8G1S2C4</accession>
<dbReference type="GeneID" id="63860952"/>
<dbReference type="AlphaFoldDB" id="A0A8G1S2C4"/>
<dbReference type="Proteomes" id="UP000249789">
    <property type="component" value="Unassembled WGS sequence"/>
</dbReference>
<keyword evidence="1" id="KW-1133">Transmembrane helix</keyword>
<proteinExistence type="predicted"/>
<gene>
    <name evidence="2" type="ORF">BO72DRAFT_443648</name>
</gene>
<protein>
    <submittedName>
        <fullName evidence="2">Uncharacterized protein</fullName>
    </submittedName>
</protein>
<organism evidence="2 3">
    <name type="scientific">Aspergillus fijiensis CBS 313.89</name>
    <dbReference type="NCBI Taxonomy" id="1448319"/>
    <lineage>
        <taxon>Eukaryota</taxon>
        <taxon>Fungi</taxon>
        <taxon>Dikarya</taxon>
        <taxon>Ascomycota</taxon>
        <taxon>Pezizomycotina</taxon>
        <taxon>Eurotiomycetes</taxon>
        <taxon>Eurotiomycetidae</taxon>
        <taxon>Eurotiales</taxon>
        <taxon>Aspergillaceae</taxon>
        <taxon>Aspergillus</taxon>
    </lineage>
</organism>
<name>A0A8G1S2C4_9EURO</name>
<dbReference type="EMBL" id="KZ824621">
    <property type="protein sequence ID" value="RAK82778.1"/>
    <property type="molecule type" value="Genomic_DNA"/>
</dbReference>
<sequence length="150" mass="16375">MSPQAISPLCKLSTLGRSNWENGDPCSPRRKTNFELRWLRNRVESVAGRESKNTPNAKLQVWGHKKCQFQIEPEMMDQMRRAGAGVVGVMGVVGVILGVFGLLPLWEEVCTVLYVHSRAVAVGIVDDGCFVGGEGDGRFRGAQEAKNSSG</sequence>
<evidence type="ECO:0000313" key="2">
    <source>
        <dbReference type="EMBL" id="RAK82778.1"/>
    </source>
</evidence>
<dbReference type="VEuPathDB" id="FungiDB:BO72DRAFT_443648"/>
<reference evidence="2 3" key="1">
    <citation type="submission" date="2018-02" db="EMBL/GenBank/DDBJ databases">
        <title>The genomes of Aspergillus section Nigri reveals drivers in fungal speciation.</title>
        <authorList>
            <consortium name="DOE Joint Genome Institute"/>
            <person name="Vesth T.C."/>
            <person name="Nybo J."/>
            <person name="Theobald S."/>
            <person name="Brandl J."/>
            <person name="Frisvad J.C."/>
            <person name="Nielsen K.F."/>
            <person name="Lyhne E.K."/>
            <person name="Kogle M.E."/>
            <person name="Kuo A."/>
            <person name="Riley R."/>
            <person name="Clum A."/>
            <person name="Nolan M."/>
            <person name="Lipzen A."/>
            <person name="Salamov A."/>
            <person name="Henrissat B."/>
            <person name="Wiebenga A."/>
            <person name="De vries R.P."/>
            <person name="Grigoriev I.V."/>
            <person name="Mortensen U.H."/>
            <person name="Andersen M.R."/>
            <person name="Baker S.E."/>
        </authorList>
    </citation>
    <scope>NUCLEOTIDE SEQUENCE [LARGE SCALE GENOMIC DNA]</scope>
    <source>
        <strain evidence="2 3">CBS 313.89</strain>
    </source>
</reference>